<dbReference type="Gene3D" id="1.25.40.10">
    <property type="entry name" value="Tetratricopeptide repeat domain"/>
    <property type="match status" value="1"/>
</dbReference>
<reference evidence="1" key="1">
    <citation type="submission" date="2021-12" db="EMBL/GenBank/DDBJ databases">
        <title>Prjna785345.</title>
        <authorList>
            <person name="Rujirawat T."/>
            <person name="Krajaejun T."/>
        </authorList>
    </citation>
    <scope>NUCLEOTIDE SEQUENCE</scope>
    <source>
        <strain evidence="1">Pi057C3</strain>
    </source>
</reference>
<organism evidence="1 2">
    <name type="scientific">Pythium insidiosum</name>
    <name type="common">Pythiosis disease agent</name>
    <dbReference type="NCBI Taxonomy" id="114742"/>
    <lineage>
        <taxon>Eukaryota</taxon>
        <taxon>Sar</taxon>
        <taxon>Stramenopiles</taxon>
        <taxon>Oomycota</taxon>
        <taxon>Peronosporomycetes</taxon>
        <taxon>Pythiales</taxon>
        <taxon>Pythiaceae</taxon>
        <taxon>Pythium</taxon>
    </lineage>
</organism>
<keyword evidence="2" id="KW-1185">Reference proteome</keyword>
<dbReference type="InterPro" id="IPR000048">
    <property type="entry name" value="IQ_motif_EF-hand-BS"/>
</dbReference>
<dbReference type="SUPFAM" id="SSF47473">
    <property type="entry name" value="EF-hand"/>
    <property type="match status" value="1"/>
</dbReference>
<evidence type="ECO:0000313" key="2">
    <source>
        <dbReference type="Proteomes" id="UP001209570"/>
    </source>
</evidence>
<dbReference type="SUPFAM" id="SSF48452">
    <property type="entry name" value="TPR-like"/>
    <property type="match status" value="1"/>
</dbReference>
<proteinExistence type="predicted"/>
<comment type="caution">
    <text evidence="1">The sequence shown here is derived from an EMBL/GenBank/DDBJ whole genome shotgun (WGS) entry which is preliminary data.</text>
</comment>
<accession>A0AAD5LNV6</accession>
<dbReference type="Proteomes" id="UP001209570">
    <property type="component" value="Unassembled WGS sequence"/>
</dbReference>
<dbReference type="InterPro" id="IPR011992">
    <property type="entry name" value="EF-hand-dom_pair"/>
</dbReference>
<name>A0AAD5LNV6_PYTIN</name>
<evidence type="ECO:0000313" key="1">
    <source>
        <dbReference type="EMBL" id="KAJ0407545.1"/>
    </source>
</evidence>
<dbReference type="SMART" id="SM00015">
    <property type="entry name" value="IQ"/>
    <property type="match status" value="2"/>
</dbReference>
<gene>
    <name evidence="1" type="ORF">P43SY_006863</name>
</gene>
<dbReference type="InterPro" id="IPR011990">
    <property type="entry name" value="TPR-like_helical_dom_sf"/>
</dbReference>
<protein>
    <submittedName>
        <fullName evidence="1">Uncharacterized protein</fullName>
    </submittedName>
</protein>
<dbReference type="EMBL" id="JAKCXM010000020">
    <property type="protein sequence ID" value="KAJ0407545.1"/>
    <property type="molecule type" value="Genomic_DNA"/>
</dbReference>
<sequence>MATREQRGPDCDTLLHRLDRDVLEGAVQRLTLAELRRLASFPSQPHTLVHRALAALHCALLSMAPEHTAASVLRITPWPLLRLEVLARSEELWHKMKTRVRRLQQRPVDAHAALSTAQIRFVAQTLVVPLMADDDDASLGRSTAALLARMGRVSLIAEAVAAFVLLCVHLTLSPSSPRRRAGELSPGKRPLLAAVAESPPVNNASLQPLALDKQRKTLSSSSPQAPSIRQGLKVNGRFYLLRFVAVAGANRAGRWRGVLLRPRHRDSVSPASGDAGCAALQALLLPVTQQLVDTASLPPPALRYVLMWDANCQLRRLDPLGLPQRSLVRPPPPSLLLLVVELDVATRAPMLLAVGNVALVEPLVTSLVLSTLREHVEPKLGALFAGRGHVSFSFLHRGAAVSRLEEPSRLVAELLPCATLVVDNSRRPRCLSMLPQLAAIAAALQRRLEASLRSAPQTSAGDDKQSEPVALFAMQQSLGRQHDQETLFLLEMLADWASFVRFQELQRSLSVLDLTAKPQRPKRRQPIDFLGDHGDAGPLRPEMTPEERALLSLPLAPFRPQREYLRPLYATLDVISLTRGLLRSPFGIDGLGELVRPASEDSAVRLVVGDENHVIHVQSAVEEHETTGGFTTVSLALAFARDASCPPASLLTMQRAFVWRIESQRQHQRQRKRHTEKNRAHAVPPQWLRDVQRWVRHPTFDFGSTDHAAAANHFVFFHVAITASAAERLVEHTLWSRDVDWEAARQRTDLEQLITRPLYDALCRSHPRSWSIDSLKFSRLLRDCELQPRALTVGDAAFVFFAHRAPGSFHDMSYDGFLASLQWIARRLYRDNDADQNGTGTGSDDRARLQRLCFEWLIRAGCVQDIWFAVVNAWRLEAKERVLVVVARRWCAATRLQATWRRVLARKQHAEALERRLLERRAAVRMQSVVKMRRVRRHYQHLRAVTIRTQLFIKARRELRRRRAERIAYVERMRVRLVRWMRYRLRVLRVWKTLNARWIARRDRIRAKRRRLICAGAFFFESRLLRASLYHAPPPMDGAQEPLIPSFELELLDPAQSWWRSLPISSAMLHELTDASSSHAVVSGSRKHRKRPQLVALVGRLFVKPLRRALSSSLATAVIQFYRDPIDTSLGRLLFEGAVHVDVPRGSLRSGRVIFRVLLRAHVFTLLAYAATSSLKLRWSVSTAVVYRVLQLARWETLEPLNRDVLREPSVSLEQLGRMRATIIQAFLTAHSGHRLLRPLAEYLLQFGAKMPTTDLLPEVQAERERQRKEQEEAKLSRQLSREAAWSVWAQTRARRFLATRRRRKLALASYTKEFDATCGRLAYVLRREYGVLVFAEKPRSLGALDVPDPPDRYVRLANAGPNGGFVNAFRGRQSRFDESLAAQCLQRWFRQAMWIGVKEWNLRYLARALRFNDSITAPTDLRDPSQVDSLVRFALHLHVLKHEFSQAFAMYEAALAIAPNDVRALVGFAVLLVYSCRYPSKHTWPRALTLLEQARATDPRLVETLQEIEDNCFSWAMFLQPKNANALGNYAVYLQCVRLELDKAETLYRRAIDLDPTNNFVLENYVRLQRERTPEGIYSSAGPGKIAAWRAQQERADFSLLRLNPTKSEA</sequence>
<dbReference type="PROSITE" id="PS50096">
    <property type="entry name" value="IQ"/>
    <property type="match status" value="2"/>
</dbReference>